<proteinExistence type="inferred from homology"/>
<evidence type="ECO:0000313" key="4">
    <source>
        <dbReference type="EMBL" id="KAF2028047.1"/>
    </source>
</evidence>
<dbReference type="GO" id="GO:0000140">
    <property type="term" value="F:acylglycerone-phosphate reductase (NADP+) activity"/>
    <property type="evidence" value="ECO:0007669"/>
    <property type="project" value="TreeGrafter"/>
</dbReference>
<protein>
    <submittedName>
        <fullName evidence="4">NAD(P)-binding protein</fullName>
    </submittedName>
</protein>
<evidence type="ECO:0000313" key="5">
    <source>
        <dbReference type="Proteomes" id="UP000799777"/>
    </source>
</evidence>
<evidence type="ECO:0000256" key="2">
    <source>
        <dbReference type="ARBA" id="ARBA00023002"/>
    </source>
</evidence>
<reference evidence="4" key="1">
    <citation type="journal article" date="2020" name="Stud. Mycol.">
        <title>101 Dothideomycetes genomes: a test case for predicting lifestyles and emergence of pathogens.</title>
        <authorList>
            <person name="Haridas S."/>
            <person name="Albert R."/>
            <person name="Binder M."/>
            <person name="Bloem J."/>
            <person name="Labutti K."/>
            <person name="Salamov A."/>
            <person name="Andreopoulos B."/>
            <person name="Baker S."/>
            <person name="Barry K."/>
            <person name="Bills G."/>
            <person name="Bluhm B."/>
            <person name="Cannon C."/>
            <person name="Castanera R."/>
            <person name="Culley D."/>
            <person name="Daum C."/>
            <person name="Ezra D."/>
            <person name="Gonzalez J."/>
            <person name="Henrissat B."/>
            <person name="Kuo A."/>
            <person name="Liang C."/>
            <person name="Lipzen A."/>
            <person name="Lutzoni F."/>
            <person name="Magnuson J."/>
            <person name="Mondo S."/>
            <person name="Nolan M."/>
            <person name="Ohm R."/>
            <person name="Pangilinan J."/>
            <person name="Park H.-J."/>
            <person name="Ramirez L."/>
            <person name="Alfaro M."/>
            <person name="Sun H."/>
            <person name="Tritt A."/>
            <person name="Yoshinaga Y."/>
            <person name="Zwiers L.-H."/>
            <person name="Turgeon B."/>
            <person name="Goodwin S."/>
            <person name="Spatafora J."/>
            <person name="Crous P."/>
            <person name="Grigoriev I."/>
        </authorList>
    </citation>
    <scope>NUCLEOTIDE SEQUENCE</scope>
    <source>
        <strain evidence="4">CBS 110217</strain>
    </source>
</reference>
<keyword evidence="5" id="KW-1185">Reference proteome</keyword>
<comment type="similarity">
    <text evidence="1 3">Belongs to the short-chain dehydrogenases/reductases (SDR) family.</text>
</comment>
<comment type="caution">
    <text evidence="4">The sequence shown here is derived from an EMBL/GenBank/DDBJ whole genome shotgun (WGS) entry which is preliminary data.</text>
</comment>
<dbReference type="PANTHER" id="PTHR44169:SF6">
    <property type="entry name" value="NADPH-DEPENDENT 1-ACYLDIHYDROXYACETONE PHOSPHATE REDUCTASE"/>
    <property type="match status" value="1"/>
</dbReference>
<dbReference type="GO" id="GO:0006654">
    <property type="term" value="P:phosphatidic acid biosynthetic process"/>
    <property type="evidence" value="ECO:0007669"/>
    <property type="project" value="TreeGrafter"/>
</dbReference>
<keyword evidence="2" id="KW-0560">Oxidoreductase</keyword>
<dbReference type="GO" id="GO:0005783">
    <property type="term" value="C:endoplasmic reticulum"/>
    <property type="evidence" value="ECO:0007669"/>
    <property type="project" value="TreeGrafter"/>
</dbReference>
<dbReference type="InterPro" id="IPR036291">
    <property type="entry name" value="NAD(P)-bd_dom_sf"/>
</dbReference>
<dbReference type="Proteomes" id="UP000799777">
    <property type="component" value="Unassembled WGS sequence"/>
</dbReference>
<dbReference type="Gene3D" id="3.40.50.720">
    <property type="entry name" value="NAD(P)-binding Rossmann-like Domain"/>
    <property type="match status" value="1"/>
</dbReference>
<dbReference type="InterPro" id="IPR002347">
    <property type="entry name" value="SDR_fam"/>
</dbReference>
<sequence>MNMNRKTCLVTGCSSGGVGAALAQAFADNGYHIFATARTPSKVPESLRETSNVTVLALDVTSSESIAAAAKIVHSKTGGRLDVLINNAGHGLNMPAMDTSINEARKLFDANFFGVLEVIQAFQHMLIKAKGCIVNNSSLGGYQPFPFITLYQASKAALTIAGEGWRLELAPLGVRVITLVTGGIATKFVDNTQPVNLPEDSYYASIKDVIEHQPEHIPFGMKPEVFASDILRRVERGNTGKAWVGGGSVIARIAFWVFPQWALVGPSVFMVEAAISPETN</sequence>
<dbReference type="EMBL" id="ML978218">
    <property type="protein sequence ID" value="KAF2028047.1"/>
    <property type="molecule type" value="Genomic_DNA"/>
</dbReference>
<dbReference type="GO" id="GO:0005811">
    <property type="term" value="C:lipid droplet"/>
    <property type="evidence" value="ECO:0007669"/>
    <property type="project" value="TreeGrafter"/>
</dbReference>
<evidence type="ECO:0000256" key="1">
    <source>
        <dbReference type="ARBA" id="ARBA00006484"/>
    </source>
</evidence>
<evidence type="ECO:0000256" key="3">
    <source>
        <dbReference type="RuleBase" id="RU000363"/>
    </source>
</evidence>
<dbReference type="CDD" id="cd05374">
    <property type="entry name" value="17beta-HSD-like_SDR_c"/>
    <property type="match status" value="1"/>
</dbReference>
<accession>A0A9P4H5Q6</accession>
<dbReference type="PRINTS" id="PR00080">
    <property type="entry name" value="SDRFAMILY"/>
</dbReference>
<dbReference type="OrthoDB" id="2102561at2759"/>
<organism evidence="4 5">
    <name type="scientific">Setomelanomma holmii</name>
    <dbReference type="NCBI Taxonomy" id="210430"/>
    <lineage>
        <taxon>Eukaryota</taxon>
        <taxon>Fungi</taxon>
        <taxon>Dikarya</taxon>
        <taxon>Ascomycota</taxon>
        <taxon>Pezizomycotina</taxon>
        <taxon>Dothideomycetes</taxon>
        <taxon>Pleosporomycetidae</taxon>
        <taxon>Pleosporales</taxon>
        <taxon>Pleosporineae</taxon>
        <taxon>Phaeosphaeriaceae</taxon>
        <taxon>Setomelanomma</taxon>
    </lineage>
</organism>
<dbReference type="GO" id="GO:0019433">
    <property type="term" value="P:triglyceride catabolic process"/>
    <property type="evidence" value="ECO:0007669"/>
    <property type="project" value="TreeGrafter"/>
</dbReference>
<name>A0A9P4H5Q6_9PLEO</name>
<gene>
    <name evidence="4" type="ORF">EK21DRAFT_114250</name>
</gene>
<dbReference type="SUPFAM" id="SSF51735">
    <property type="entry name" value="NAD(P)-binding Rossmann-fold domains"/>
    <property type="match status" value="1"/>
</dbReference>
<dbReference type="AlphaFoldDB" id="A0A9P4H5Q6"/>
<dbReference type="PANTHER" id="PTHR44169">
    <property type="entry name" value="NADPH-DEPENDENT 1-ACYLDIHYDROXYACETONE PHOSPHATE REDUCTASE"/>
    <property type="match status" value="1"/>
</dbReference>
<dbReference type="Pfam" id="PF00106">
    <property type="entry name" value="adh_short"/>
    <property type="match status" value="1"/>
</dbReference>
<dbReference type="GO" id="GO:0004806">
    <property type="term" value="F:triacylglycerol lipase activity"/>
    <property type="evidence" value="ECO:0007669"/>
    <property type="project" value="TreeGrafter"/>
</dbReference>
<dbReference type="PRINTS" id="PR00081">
    <property type="entry name" value="GDHRDH"/>
</dbReference>